<comment type="subunit">
    <text evidence="10">Acetyl-CoA carboxylase is a heterohexamer composed of biotin carboxyl carrier protein (AccB), biotin carboxylase (AccC) and two subunits each of ACCase subunit alpha (AccA) and ACCase subunit beta (AccD).</text>
</comment>
<dbReference type="Proteomes" id="UP001432099">
    <property type="component" value="Chromosome"/>
</dbReference>
<comment type="subcellular location">
    <subcellularLocation>
        <location evidence="10">Cytoplasm</location>
    </subcellularLocation>
</comment>
<comment type="pathway">
    <text evidence="1 10">Lipid metabolism; malonyl-CoA biosynthesis; malonyl-CoA from acetyl-CoA: step 1/1.</text>
</comment>
<dbReference type="Pfam" id="PF03255">
    <property type="entry name" value="ACCA"/>
    <property type="match status" value="1"/>
</dbReference>
<keyword evidence="5 10" id="KW-0276">Fatty acid metabolism</keyword>
<feature type="domain" description="CoA carboxyltransferase C-terminal" evidence="12">
    <location>
        <begin position="27"/>
        <end position="284"/>
    </location>
</feature>
<dbReference type="NCBIfam" id="TIGR00513">
    <property type="entry name" value="accA"/>
    <property type="match status" value="1"/>
</dbReference>
<keyword evidence="3 10" id="KW-0808">Transferase</keyword>
<evidence type="ECO:0000256" key="2">
    <source>
        <dbReference type="ARBA" id="ARBA00022516"/>
    </source>
</evidence>
<keyword evidence="6 10" id="KW-0067">ATP-binding</keyword>
<comment type="function">
    <text evidence="10">Component of the acetyl coenzyme A carboxylase (ACC) complex. First, biotin carboxylase catalyzes the carboxylation of biotin on its carrier protein (BCCP) and then the CO(2) group is transferred by the carboxyltransferase to acetyl-CoA to form malonyl-CoA.</text>
</comment>
<dbReference type="NCBIfam" id="NF004344">
    <property type="entry name" value="PRK05724.1"/>
    <property type="match status" value="1"/>
</dbReference>
<evidence type="ECO:0000256" key="10">
    <source>
        <dbReference type="HAMAP-Rule" id="MF_00823"/>
    </source>
</evidence>
<keyword evidence="8 10" id="KW-0275">Fatty acid biosynthesis</keyword>
<reference evidence="13" key="1">
    <citation type="journal article" date="2024" name="Int. J. Syst. Evol. Microbiol.">
        <title>Turicibacter faecis sp. nov., isolated from faeces of heart failure mouse model.</title>
        <authorList>
            <person name="Imamura Y."/>
            <person name="Motooka D."/>
            <person name="Nakajima Y."/>
            <person name="Ito S."/>
            <person name="Kitakaze M."/>
            <person name="Iida T."/>
            <person name="Nakamura S."/>
        </authorList>
    </citation>
    <scope>NUCLEOTIDE SEQUENCE</scope>
    <source>
        <strain evidence="13">TC023</strain>
    </source>
</reference>
<dbReference type="InterPro" id="IPR029045">
    <property type="entry name" value="ClpP/crotonase-like_dom_sf"/>
</dbReference>
<sequence>MSILDLEVKISEIEMKLNEISLDDQEEIEELQQQLNRYKKRAYQHLTAWDHVTLARHSKRPKARDYIEYIFDSFIELHGDRLYRDDEAIIGGIAKLGNQAVTVIAHQKGCTTAENIKCNFGMPHPEGYRKALRLMKQAEKFNRPIITFIDTPGAYPGPEAEERGQGHAIAECLREMSNLTVPTLSIVIGEGGSGGALALGVSDEIWMLEYAIYSILSPEGFASILYKDGSRAQEAAEVMKLTAKEYLDRGIIEKIIKEPIGGAHQFPQYVFDQLKEQLNGYLSQVKKMTTRQLLNKRYKKYRLIGEYDSLNR</sequence>
<evidence type="ECO:0000313" key="13">
    <source>
        <dbReference type="EMBL" id="BEH90088.1"/>
    </source>
</evidence>
<dbReference type="EMBL" id="AP028127">
    <property type="protein sequence ID" value="BEH90088.1"/>
    <property type="molecule type" value="Genomic_DNA"/>
</dbReference>
<evidence type="ECO:0000256" key="3">
    <source>
        <dbReference type="ARBA" id="ARBA00022679"/>
    </source>
</evidence>
<organism evidence="13 14">
    <name type="scientific">Turicibacter faecis</name>
    <dbReference type="NCBI Taxonomy" id="2963365"/>
    <lineage>
        <taxon>Bacteria</taxon>
        <taxon>Bacillati</taxon>
        <taxon>Bacillota</taxon>
        <taxon>Erysipelotrichia</taxon>
        <taxon>Erysipelotrichales</taxon>
        <taxon>Turicibacteraceae</taxon>
        <taxon>Turicibacter</taxon>
    </lineage>
</organism>
<dbReference type="PRINTS" id="PR01069">
    <property type="entry name" value="ACCCTRFRASEA"/>
</dbReference>
<evidence type="ECO:0000256" key="7">
    <source>
        <dbReference type="ARBA" id="ARBA00023098"/>
    </source>
</evidence>
<keyword evidence="7 10" id="KW-0443">Lipid metabolism</keyword>
<dbReference type="PANTHER" id="PTHR42853:SF3">
    <property type="entry name" value="ACETYL-COENZYME A CARBOXYLASE CARBOXYL TRANSFERASE SUBUNIT ALPHA, CHLOROPLASTIC"/>
    <property type="match status" value="1"/>
</dbReference>
<dbReference type="PROSITE" id="PS50989">
    <property type="entry name" value="COA_CT_CTER"/>
    <property type="match status" value="1"/>
</dbReference>
<dbReference type="GO" id="GO:0016740">
    <property type="term" value="F:transferase activity"/>
    <property type="evidence" value="ECO:0007669"/>
    <property type="project" value="UniProtKB-KW"/>
</dbReference>
<evidence type="ECO:0000256" key="11">
    <source>
        <dbReference type="SAM" id="Coils"/>
    </source>
</evidence>
<evidence type="ECO:0000313" key="14">
    <source>
        <dbReference type="Proteomes" id="UP001432099"/>
    </source>
</evidence>
<comment type="similarity">
    <text evidence="10">Belongs to the AccA family.</text>
</comment>
<evidence type="ECO:0000259" key="12">
    <source>
        <dbReference type="PROSITE" id="PS50989"/>
    </source>
</evidence>
<feature type="coiled-coil region" evidence="11">
    <location>
        <begin position="21"/>
        <end position="48"/>
    </location>
</feature>
<dbReference type="RefSeq" id="WP_262950339.1">
    <property type="nucleotide sequence ID" value="NZ_AP028127.1"/>
</dbReference>
<keyword evidence="4 10" id="KW-0547">Nucleotide-binding</keyword>
<dbReference type="EC" id="2.1.3.15" evidence="10"/>
<evidence type="ECO:0000256" key="4">
    <source>
        <dbReference type="ARBA" id="ARBA00022741"/>
    </source>
</evidence>
<keyword evidence="11" id="KW-0175">Coiled coil</keyword>
<name>A0ABN6ZE84_9FIRM</name>
<dbReference type="SUPFAM" id="SSF52096">
    <property type="entry name" value="ClpP/crotonase"/>
    <property type="match status" value="1"/>
</dbReference>
<dbReference type="Gene3D" id="3.90.226.10">
    <property type="entry name" value="2-enoyl-CoA Hydratase, Chain A, domain 1"/>
    <property type="match status" value="1"/>
</dbReference>
<proteinExistence type="inferred from homology"/>
<dbReference type="InterPro" id="IPR001095">
    <property type="entry name" value="Acetyl_CoA_COase_a_su"/>
</dbReference>
<dbReference type="NCBIfam" id="NF041504">
    <property type="entry name" value="AccA_sub"/>
    <property type="match status" value="1"/>
</dbReference>
<gene>
    <name evidence="10 13" type="primary">accA</name>
    <name evidence="13" type="ORF">T23_01900</name>
</gene>
<keyword evidence="14" id="KW-1185">Reference proteome</keyword>
<comment type="catalytic activity">
    <reaction evidence="9 10">
        <text>N(6)-carboxybiotinyl-L-lysyl-[protein] + acetyl-CoA = N(6)-biotinyl-L-lysyl-[protein] + malonyl-CoA</text>
        <dbReference type="Rhea" id="RHEA:54728"/>
        <dbReference type="Rhea" id="RHEA-COMP:10505"/>
        <dbReference type="Rhea" id="RHEA-COMP:10506"/>
        <dbReference type="ChEBI" id="CHEBI:57288"/>
        <dbReference type="ChEBI" id="CHEBI:57384"/>
        <dbReference type="ChEBI" id="CHEBI:83144"/>
        <dbReference type="ChEBI" id="CHEBI:83145"/>
        <dbReference type="EC" id="2.1.3.15"/>
    </reaction>
</comment>
<evidence type="ECO:0000256" key="1">
    <source>
        <dbReference type="ARBA" id="ARBA00004956"/>
    </source>
</evidence>
<keyword evidence="2 10" id="KW-0444">Lipid biosynthesis</keyword>
<dbReference type="InterPro" id="IPR011763">
    <property type="entry name" value="COA_CT_C"/>
</dbReference>
<evidence type="ECO:0000256" key="8">
    <source>
        <dbReference type="ARBA" id="ARBA00023160"/>
    </source>
</evidence>
<accession>A0ABN6ZE84</accession>
<protein>
    <recommendedName>
        <fullName evidence="10">Acetyl-coenzyme A carboxylase carboxyl transferase subunit alpha</fullName>
        <shortName evidence="10">ACCase subunit alpha</shortName>
        <shortName evidence="10">Acetyl-CoA carboxylase carboxyltransferase subunit alpha</shortName>
        <ecNumber evidence="10">2.1.3.15</ecNumber>
    </recommendedName>
</protein>
<dbReference type="HAMAP" id="MF_00823">
    <property type="entry name" value="AcetylCoA_CT_alpha"/>
    <property type="match status" value="1"/>
</dbReference>
<evidence type="ECO:0000256" key="5">
    <source>
        <dbReference type="ARBA" id="ARBA00022832"/>
    </source>
</evidence>
<dbReference type="PANTHER" id="PTHR42853">
    <property type="entry name" value="ACETYL-COENZYME A CARBOXYLASE CARBOXYL TRANSFERASE SUBUNIT ALPHA"/>
    <property type="match status" value="1"/>
</dbReference>
<evidence type="ECO:0000256" key="9">
    <source>
        <dbReference type="ARBA" id="ARBA00049152"/>
    </source>
</evidence>
<keyword evidence="10" id="KW-0963">Cytoplasm</keyword>
<evidence type="ECO:0000256" key="6">
    <source>
        <dbReference type="ARBA" id="ARBA00022840"/>
    </source>
</evidence>